<dbReference type="Proteomes" id="UP001054837">
    <property type="component" value="Unassembled WGS sequence"/>
</dbReference>
<protein>
    <recommendedName>
        <fullName evidence="4">Transmembrane protein</fullName>
    </recommendedName>
</protein>
<keyword evidence="1" id="KW-0812">Transmembrane</keyword>
<keyword evidence="1" id="KW-1133">Transmembrane helix</keyword>
<keyword evidence="1" id="KW-0472">Membrane</keyword>
<name>A0AAV4V0B4_9ARAC</name>
<evidence type="ECO:0000256" key="1">
    <source>
        <dbReference type="SAM" id="Phobius"/>
    </source>
</evidence>
<gene>
    <name evidence="2" type="ORF">CDAR_480351</name>
</gene>
<evidence type="ECO:0000313" key="2">
    <source>
        <dbReference type="EMBL" id="GIY63670.1"/>
    </source>
</evidence>
<accession>A0AAV4V0B4</accession>
<comment type="caution">
    <text evidence="2">The sequence shown here is derived from an EMBL/GenBank/DDBJ whole genome shotgun (WGS) entry which is preliminary data.</text>
</comment>
<dbReference type="EMBL" id="BPLQ01012203">
    <property type="protein sequence ID" value="GIY63670.1"/>
    <property type="molecule type" value="Genomic_DNA"/>
</dbReference>
<keyword evidence="3" id="KW-1185">Reference proteome</keyword>
<organism evidence="2 3">
    <name type="scientific">Caerostris darwini</name>
    <dbReference type="NCBI Taxonomy" id="1538125"/>
    <lineage>
        <taxon>Eukaryota</taxon>
        <taxon>Metazoa</taxon>
        <taxon>Ecdysozoa</taxon>
        <taxon>Arthropoda</taxon>
        <taxon>Chelicerata</taxon>
        <taxon>Arachnida</taxon>
        <taxon>Araneae</taxon>
        <taxon>Araneomorphae</taxon>
        <taxon>Entelegynae</taxon>
        <taxon>Araneoidea</taxon>
        <taxon>Araneidae</taxon>
        <taxon>Caerostris</taxon>
    </lineage>
</organism>
<reference evidence="2 3" key="1">
    <citation type="submission" date="2021-06" db="EMBL/GenBank/DDBJ databases">
        <title>Caerostris darwini draft genome.</title>
        <authorList>
            <person name="Kono N."/>
            <person name="Arakawa K."/>
        </authorList>
    </citation>
    <scope>NUCLEOTIDE SEQUENCE [LARGE SCALE GENOMIC DNA]</scope>
</reference>
<evidence type="ECO:0008006" key="4">
    <source>
        <dbReference type="Google" id="ProtNLM"/>
    </source>
</evidence>
<dbReference type="AlphaFoldDB" id="A0AAV4V0B4"/>
<proteinExistence type="predicted"/>
<evidence type="ECO:0000313" key="3">
    <source>
        <dbReference type="Proteomes" id="UP001054837"/>
    </source>
</evidence>
<feature type="transmembrane region" description="Helical" evidence="1">
    <location>
        <begin position="138"/>
        <end position="160"/>
    </location>
</feature>
<sequence length="176" mass="20112">MFLFALSFRSVLEHNEKVNAIFFAPPPLPFHPVFEANGASKRRFSTVPHLSQEIRTHNTHTHTHTHTVKSIDQAPAQCAPAQVLRELHPPEKIVSLVFLADPLACPSAFLPDKGEKKSSAKSFFCLISLPDRLIVKRFFFSFIYAKRFFFLFSISVWVLVERLEESTQRSCALLRT</sequence>